<accession>A0A6A6A395</accession>
<name>A0A6A6A395_9PLEO</name>
<comment type="subcellular location">
    <subcellularLocation>
        <location evidence="1">Membrane</location>
        <topology evidence="1">Multi-pass membrane protein</topology>
    </subcellularLocation>
</comment>
<dbReference type="Gene3D" id="1.20.1250.20">
    <property type="entry name" value="MFS general substrate transporter like domains"/>
    <property type="match status" value="2"/>
</dbReference>
<protein>
    <submittedName>
        <fullName evidence="10">MFS general substrate transporter</fullName>
    </submittedName>
</protein>
<dbReference type="GO" id="GO:0022857">
    <property type="term" value="F:transmembrane transporter activity"/>
    <property type="evidence" value="ECO:0007669"/>
    <property type="project" value="InterPro"/>
</dbReference>
<proteinExistence type="inferred from homology"/>
<dbReference type="GeneID" id="54413526"/>
<keyword evidence="11" id="KW-1185">Reference proteome</keyword>
<evidence type="ECO:0000256" key="1">
    <source>
        <dbReference type="ARBA" id="ARBA00004141"/>
    </source>
</evidence>
<feature type="transmembrane region" description="Helical" evidence="8">
    <location>
        <begin position="41"/>
        <end position="64"/>
    </location>
</feature>
<dbReference type="InterPro" id="IPR020846">
    <property type="entry name" value="MFS_dom"/>
</dbReference>
<keyword evidence="5 8" id="KW-1133">Transmembrane helix</keyword>
<dbReference type="Pfam" id="PF07690">
    <property type="entry name" value="MFS_1"/>
    <property type="match status" value="1"/>
</dbReference>
<feature type="transmembrane region" description="Helical" evidence="8">
    <location>
        <begin position="404"/>
        <end position="426"/>
    </location>
</feature>
<feature type="transmembrane region" description="Helical" evidence="8">
    <location>
        <begin position="171"/>
        <end position="190"/>
    </location>
</feature>
<organism evidence="10 11">
    <name type="scientific">Dothidotthia symphoricarpi CBS 119687</name>
    <dbReference type="NCBI Taxonomy" id="1392245"/>
    <lineage>
        <taxon>Eukaryota</taxon>
        <taxon>Fungi</taxon>
        <taxon>Dikarya</taxon>
        <taxon>Ascomycota</taxon>
        <taxon>Pezizomycotina</taxon>
        <taxon>Dothideomycetes</taxon>
        <taxon>Pleosporomycetidae</taxon>
        <taxon>Pleosporales</taxon>
        <taxon>Dothidotthiaceae</taxon>
        <taxon>Dothidotthia</taxon>
    </lineage>
</organism>
<feature type="transmembrane region" description="Helical" evidence="8">
    <location>
        <begin position="243"/>
        <end position="267"/>
    </location>
</feature>
<dbReference type="InterPro" id="IPR011701">
    <property type="entry name" value="MFS"/>
</dbReference>
<evidence type="ECO:0000256" key="7">
    <source>
        <dbReference type="SAM" id="MobiDB-lite"/>
    </source>
</evidence>
<dbReference type="RefSeq" id="XP_033519976.1">
    <property type="nucleotide sequence ID" value="XM_033673094.1"/>
</dbReference>
<feature type="transmembrane region" description="Helical" evidence="8">
    <location>
        <begin position="202"/>
        <end position="222"/>
    </location>
</feature>
<reference evidence="10" key="1">
    <citation type="journal article" date="2020" name="Stud. Mycol.">
        <title>101 Dothideomycetes genomes: a test case for predicting lifestyles and emergence of pathogens.</title>
        <authorList>
            <person name="Haridas S."/>
            <person name="Albert R."/>
            <person name="Binder M."/>
            <person name="Bloem J."/>
            <person name="Labutti K."/>
            <person name="Salamov A."/>
            <person name="Andreopoulos B."/>
            <person name="Baker S."/>
            <person name="Barry K."/>
            <person name="Bills G."/>
            <person name="Bluhm B."/>
            <person name="Cannon C."/>
            <person name="Castanera R."/>
            <person name="Culley D."/>
            <person name="Daum C."/>
            <person name="Ezra D."/>
            <person name="Gonzalez J."/>
            <person name="Henrissat B."/>
            <person name="Kuo A."/>
            <person name="Liang C."/>
            <person name="Lipzen A."/>
            <person name="Lutzoni F."/>
            <person name="Magnuson J."/>
            <person name="Mondo S."/>
            <person name="Nolan M."/>
            <person name="Ohm R."/>
            <person name="Pangilinan J."/>
            <person name="Park H.-J."/>
            <person name="Ramirez L."/>
            <person name="Alfaro M."/>
            <person name="Sun H."/>
            <person name="Tritt A."/>
            <person name="Yoshinaga Y."/>
            <person name="Zwiers L.-H."/>
            <person name="Turgeon B."/>
            <person name="Goodwin S."/>
            <person name="Spatafora J."/>
            <person name="Crous P."/>
            <person name="Grigoriev I."/>
        </authorList>
    </citation>
    <scope>NUCLEOTIDE SEQUENCE</scope>
    <source>
        <strain evidence="10">CBS 119687</strain>
    </source>
</reference>
<evidence type="ECO:0000313" key="11">
    <source>
        <dbReference type="Proteomes" id="UP000799771"/>
    </source>
</evidence>
<sequence length="437" mass="47014">MPNETQPLLRSRTDERRSQPPAHEITSRPQNNEDYPVDHGYVAWIQVLGGFILFMNSWGLPNAFGVFQTYYVDTLMPEQDASTIAWIGSVQLFFTTIGCLPNGVLLDRGYLKSLIAAGTILEVLGLILTSFFKGFWPILFAQGVCMGIGSGFLALIPVAILAMFFEKKRMLATGLASTGASVAGIAYTLAMRSLFVSVGFSWAVRILALVILATNVVAFLVMRLQLQYGSKGSKFGFHHFKDLPYTAFVCAFTLFVASSFVPFFFIQEYALNLGVSTDMAFNLLSIMNAANIFGRFVPNYIADRYGGVNTLLPLSIACIITLCMLPLAQTLPSLIAISIVYGFLSGGVIIIPGPTITDLSPSNADMGVRLGLAYLVAAFGGLIGNPLAGAVKGVGGDTVQNFRGVWWCGAAVMSLGVVALVATRWLKLGSAFAVGRV</sequence>
<dbReference type="PANTHER" id="PTHR11360">
    <property type="entry name" value="MONOCARBOXYLATE TRANSPORTER"/>
    <property type="match status" value="1"/>
</dbReference>
<dbReference type="GO" id="GO:0016020">
    <property type="term" value="C:membrane"/>
    <property type="evidence" value="ECO:0007669"/>
    <property type="project" value="UniProtKB-SubCell"/>
</dbReference>
<keyword evidence="4 8" id="KW-0812">Transmembrane</keyword>
<feature type="transmembrane region" description="Helical" evidence="8">
    <location>
        <begin position="84"/>
        <end position="106"/>
    </location>
</feature>
<dbReference type="InterPro" id="IPR036259">
    <property type="entry name" value="MFS_trans_sf"/>
</dbReference>
<feature type="region of interest" description="Disordered" evidence="7">
    <location>
        <begin position="1"/>
        <end position="32"/>
    </location>
</feature>
<keyword evidence="6 8" id="KW-0472">Membrane</keyword>
<feature type="transmembrane region" description="Helical" evidence="8">
    <location>
        <begin position="334"/>
        <end position="354"/>
    </location>
</feature>
<evidence type="ECO:0000256" key="8">
    <source>
        <dbReference type="SAM" id="Phobius"/>
    </source>
</evidence>
<feature type="domain" description="Major facilitator superfamily (MFS) profile" evidence="9">
    <location>
        <begin position="42"/>
        <end position="437"/>
    </location>
</feature>
<evidence type="ECO:0000256" key="3">
    <source>
        <dbReference type="ARBA" id="ARBA00022448"/>
    </source>
</evidence>
<dbReference type="InterPro" id="IPR050327">
    <property type="entry name" value="Proton-linked_MCT"/>
</dbReference>
<evidence type="ECO:0000313" key="10">
    <source>
        <dbReference type="EMBL" id="KAF2125584.1"/>
    </source>
</evidence>
<comment type="similarity">
    <text evidence="2">Belongs to the major facilitator superfamily. Monocarboxylate porter (TC 2.A.1.13) family.</text>
</comment>
<dbReference type="EMBL" id="ML977516">
    <property type="protein sequence ID" value="KAF2125584.1"/>
    <property type="molecule type" value="Genomic_DNA"/>
</dbReference>
<evidence type="ECO:0000256" key="2">
    <source>
        <dbReference type="ARBA" id="ARBA00006727"/>
    </source>
</evidence>
<gene>
    <name evidence="10" type="ORF">P153DRAFT_434606</name>
</gene>
<dbReference type="PANTHER" id="PTHR11360:SF224">
    <property type="entry name" value="MAJOR FACILITATOR SUPERFAMILY (MFS) PROFILE DOMAIN-CONTAINING PROTEIN-RELATED"/>
    <property type="match status" value="1"/>
</dbReference>
<keyword evidence="3" id="KW-0813">Transport</keyword>
<feature type="transmembrane region" description="Helical" evidence="8">
    <location>
        <begin position="366"/>
        <end position="384"/>
    </location>
</feature>
<feature type="transmembrane region" description="Helical" evidence="8">
    <location>
        <begin position="138"/>
        <end position="164"/>
    </location>
</feature>
<evidence type="ECO:0000256" key="5">
    <source>
        <dbReference type="ARBA" id="ARBA00022989"/>
    </source>
</evidence>
<dbReference type="SUPFAM" id="SSF103473">
    <property type="entry name" value="MFS general substrate transporter"/>
    <property type="match status" value="1"/>
</dbReference>
<dbReference type="PROSITE" id="PS50850">
    <property type="entry name" value="MFS"/>
    <property type="match status" value="1"/>
</dbReference>
<feature type="transmembrane region" description="Helical" evidence="8">
    <location>
        <begin position="113"/>
        <end position="132"/>
    </location>
</feature>
<evidence type="ECO:0000256" key="6">
    <source>
        <dbReference type="ARBA" id="ARBA00023136"/>
    </source>
</evidence>
<evidence type="ECO:0000256" key="4">
    <source>
        <dbReference type="ARBA" id="ARBA00022692"/>
    </source>
</evidence>
<feature type="transmembrane region" description="Helical" evidence="8">
    <location>
        <begin position="310"/>
        <end position="328"/>
    </location>
</feature>
<evidence type="ECO:0000259" key="9">
    <source>
        <dbReference type="PROSITE" id="PS50850"/>
    </source>
</evidence>
<dbReference type="OrthoDB" id="6509908at2759"/>
<dbReference type="Proteomes" id="UP000799771">
    <property type="component" value="Unassembled WGS sequence"/>
</dbReference>
<dbReference type="AlphaFoldDB" id="A0A6A6A395"/>